<feature type="transmembrane region" description="Helical" evidence="8">
    <location>
        <begin position="163"/>
        <end position="184"/>
    </location>
</feature>
<dbReference type="InterPro" id="IPR052175">
    <property type="entry name" value="ComplexI-like_HydComp"/>
</dbReference>
<name>A0A7V1EI20_UNCW3</name>
<feature type="transmembrane region" description="Helical" evidence="8">
    <location>
        <begin position="12"/>
        <end position="29"/>
    </location>
</feature>
<evidence type="ECO:0000256" key="3">
    <source>
        <dbReference type="ARBA" id="ARBA00022692"/>
    </source>
</evidence>
<feature type="transmembrane region" description="Helical" evidence="8">
    <location>
        <begin position="492"/>
        <end position="517"/>
    </location>
</feature>
<comment type="subcellular location">
    <subcellularLocation>
        <location evidence="1">Cell membrane</location>
        <topology evidence="1">Multi-pass membrane protein</topology>
    </subcellularLocation>
    <subcellularLocation>
        <location evidence="7">Membrane</location>
        <topology evidence="7">Multi-pass membrane protein</topology>
    </subcellularLocation>
</comment>
<dbReference type="AlphaFoldDB" id="A0A7V1EI20"/>
<feature type="transmembrane region" description="Helical" evidence="8">
    <location>
        <begin position="125"/>
        <end position="151"/>
    </location>
</feature>
<feature type="transmembrane region" description="Helical" evidence="8">
    <location>
        <begin position="368"/>
        <end position="386"/>
    </location>
</feature>
<feature type="transmembrane region" description="Helical" evidence="8">
    <location>
        <begin position="406"/>
        <end position="428"/>
    </location>
</feature>
<evidence type="ECO:0000256" key="1">
    <source>
        <dbReference type="ARBA" id="ARBA00004651"/>
    </source>
</evidence>
<dbReference type="GO" id="GO:0005886">
    <property type="term" value="C:plasma membrane"/>
    <property type="evidence" value="ECO:0007669"/>
    <property type="project" value="UniProtKB-SubCell"/>
</dbReference>
<feature type="transmembrane region" description="Helical" evidence="8">
    <location>
        <begin position="239"/>
        <end position="263"/>
    </location>
</feature>
<keyword evidence="5" id="KW-0560">Oxidoreductase</keyword>
<feature type="transmembrane region" description="Helical" evidence="8">
    <location>
        <begin position="36"/>
        <end position="53"/>
    </location>
</feature>
<keyword evidence="3 7" id="KW-0812">Transmembrane</keyword>
<evidence type="ECO:0000313" key="10">
    <source>
        <dbReference type="EMBL" id="HDY59130.1"/>
    </source>
</evidence>
<feature type="transmembrane region" description="Helical" evidence="8">
    <location>
        <begin position="83"/>
        <end position="105"/>
    </location>
</feature>
<feature type="transmembrane region" description="Helical" evidence="8">
    <location>
        <begin position="269"/>
        <end position="292"/>
    </location>
</feature>
<proteinExistence type="predicted"/>
<sequence length="640" mass="70853">MHEIGPEIYREIYYVLLLPVMCGLFGFLIKRLRNEMGFLGFVLTFFYSLRIFLLLQNQTFSYSIASIAGIDFRIYVDNLTRFILLFNSIFALLILLYSVISMRKIHGESVYQLYLGLTLSGANGVVLSGNLILLLIFWNMLVFSLYGILLVGKKESVNAARKALTIVGVSDFVMMLGIIIIYVSVGDANFPVSPLLQLNTGVLISAYILLLVGALAKAGAMPLHTWIPESAKVAPASTMAFIPASLDKLLGIYFLVRISYYIFDLTQSMPIRMTLMVIGAITIIFAVMMALVQKEAMRLLSFHAVSQVGYMVLGIGTGIPLGIAGGLFHMINHAIYKVCLFLSAGSVEYRTKTTELDKLGGLGSKMPLTMFCFIIAAFAISGVPPFNGFYSKWMVYQGIIELNKETNLWVIFLIAAMFGSVLTLASFLKMIHSLFLGERPKEFDKVREVRFGMITPTLILALLCIAFGIFAEQIPLARLIYPSLPFLKIMPIGFWSAGLATILIIIGILIGIIVFLFGTALKPRPSKVFVGGEVLETEEARITGPNFYSSVHNIDMLEKTYQFGEEGAFDFYNYLRGILGGFGVLFRDVINQFFVLLYSSFAGVIAALGRIFSVLHSGELPGYIGWIFLGAIILLLLLAL</sequence>
<reference evidence="10" key="1">
    <citation type="journal article" date="2020" name="mSystems">
        <title>Genome- and Community-Level Interaction Insights into Carbon Utilization and Element Cycling Functions of Hydrothermarchaeota in Hydrothermal Sediment.</title>
        <authorList>
            <person name="Zhou Z."/>
            <person name="Liu Y."/>
            <person name="Xu W."/>
            <person name="Pan J."/>
            <person name="Luo Z.H."/>
            <person name="Li M."/>
        </authorList>
    </citation>
    <scope>NUCLEOTIDE SEQUENCE [LARGE SCALE GENOMIC DNA]</scope>
    <source>
        <strain evidence="10">SpSt-258</strain>
    </source>
</reference>
<accession>A0A7V1EI20</accession>
<evidence type="ECO:0000256" key="4">
    <source>
        <dbReference type="ARBA" id="ARBA00022989"/>
    </source>
</evidence>
<feature type="transmembrane region" description="Helical" evidence="8">
    <location>
        <begin position="449"/>
        <end position="472"/>
    </location>
</feature>
<dbReference type="GO" id="GO:0016491">
    <property type="term" value="F:oxidoreductase activity"/>
    <property type="evidence" value="ECO:0007669"/>
    <property type="project" value="UniProtKB-KW"/>
</dbReference>
<evidence type="ECO:0000256" key="6">
    <source>
        <dbReference type="ARBA" id="ARBA00023136"/>
    </source>
</evidence>
<feature type="domain" description="NADH:quinone oxidoreductase/Mrp antiporter transmembrane" evidence="9">
    <location>
        <begin position="128"/>
        <end position="418"/>
    </location>
</feature>
<evidence type="ECO:0000259" key="9">
    <source>
        <dbReference type="Pfam" id="PF00361"/>
    </source>
</evidence>
<dbReference type="PANTHER" id="PTHR42682:SF4">
    <property type="entry name" value="NADH-UBIQUINONE_PLASTOQUINONE"/>
    <property type="match status" value="1"/>
</dbReference>
<evidence type="ECO:0000256" key="5">
    <source>
        <dbReference type="ARBA" id="ARBA00023002"/>
    </source>
</evidence>
<dbReference type="Pfam" id="PF00361">
    <property type="entry name" value="Proton_antipo_M"/>
    <property type="match status" value="1"/>
</dbReference>
<protein>
    <submittedName>
        <fullName evidence="10">NADH dehydrogenase</fullName>
    </submittedName>
</protein>
<organism evidence="10">
    <name type="scientific">candidate division WOR-3 bacterium</name>
    <dbReference type="NCBI Taxonomy" id="2052148"/>
    <lineage>
        <taxon>Bacteria</taxon>
        <taxon>Bacteria division WOR-3</taxon>
    </lineage>
</organism>
<feature type="transmembrane region" description="Helical" evidence="8">
    <location>
        <begin position="593"/>
        <end position="614"/>
    </location>
</feature>
<feature type="transmembrane region" description="Helical" evidence="8">
    <location>
        <begin position="620"/>
        <end position="639"/>
    </location>
</feature>
<keyword evidence="6 8" id="KW-0472">Membrane</keyword>
<gene>
    <name evidence="10" type="ORF">ENP86_06215</name>
</gene>
<dbReference type="PRINTS" id="PR01434">
    <property type="entry name" value="NADHDHGNASE5"/>
</dbReference>
<keyword evidence="4 8" id="KW-1133">Transmembrane helix</keyword>
<feature type="transmembrane region" description="Helical" evidence="8">
    <location>
        <begin position="304"/>
        <end position="324"/>
    </location>
</feature>
<dbReference type="PANTHER" id="PTHR42682">
    <property type="entry name" value="HYDROGENASE-4 COMPONENT F"/>
    <property type="match status" value="1"/>
</dbReference>
<evidence type="ECO:0000256" key="7">
    <source>
        <dbReference type="RuleBase" id="RU000320"/>
    </source>
</evidence>
<evidence type="ECO:0000256" key="2">
    <source>
        <dbReference type="ARBA" id="ARBA00022475"/>
    </source>
</evidence>
<keyword evidence="2" id="KW-1003">Cell membrane</keyword>
<dbReference type="EMBL" id="DSKY01000015">
    <property type="protein sequence ID" value="HDY59130.1"/>
    <property type="molecule type" value="Genomic_DNA"/>
</dbReference>
<evidence type="ECO:0000256" key="8">
    <source>
        <dbReference type="SAM" id="Phobius"/>
    </source>
</evidence>
<comment type="caution">
    <text evidence="10">The sequence shown here is derived from an EMBL/GenBank/DDBJ whole genome shotgun (WGS) entry which is preliminary data.</text>
</comment>
<dbReference type="InterPro" id="IPR001750">
    <property type="entry name" value="ND/Mrp_TM"/>
</dbReference>